<sequence length="326" mass="35743">MGAQTEVVSSAPPEEQQPPPQPTLQYTTWHLKVSIHCQGCKRKVKKVLLSIEGVYTVNIDSQQNKVTVTGNIDSQTLLKKLVKAGKHAEIWPTTTNHEEKSPPQKNKKGKSNKEKNPQNSEEDEETEEDQNSESFPNHNKNIINGANVGQVVKFVDVDSKSHGKPPVATEISPANNQNSGGGHGSKKKKRRGRKSNNSKNGNVPVPVSADVVVPSSTGTGMENHNQVQDQIILSPSYQPPTNLYHPLYQSSYVGPDFHHQGHVVSYNAAYSSASPVNYYVPSSYTVPELLPEVYYYSENPSSSSSSSALTSFEILSDENPNGCYIM</sequence>
<reference evidence="2" key="1">
    <citation type="journal article" date="2023" name="Nat. Plants">
        <title>Single-cell RNA sequencing provides a high-resolution roadmap for understanding the multicellular compartmentation of specialized metabolism.</title>
        <authorList>
            <person name="Sun S."/>
            <person name="Shen X."/>
            <person name="Li Y."/>
            <person name="Li Y."/>
            <person name="Wang S."/>
            <person name="Li R."/>
            <person name="Zhang H."/>
            <person name="Shen G."/>
            <person name="Guo B."/>
            <person name="Wei J."/>
            <person name="Xu J."/>
            <person name="St-Pierre B."/>
            <person name="Chen S."/>
            <person name="Sun C."/>
        </authorList>
    </citation>
    <scope>NUCLEOTIDE SEQUENCE [LARGE SCALE GENOMIC DNA]</scope>
</reference>
<dbReference type="Proteomes" id="UP001060085">
    <property type="component" value="Linkage Group LG08"/>
</dbReference>
<dbReference type="EMBL" id="CM044708">
    <property type="protein sequence ID" value="KAI5650737.1"/>
    <property type="molecule type" value="Genomic_DNA"/>
</dbReference>
<gene>
    <name evidence="1" type="ORF">M9H77_36742</name>
</gene>
<evidence type="ECO:0000313" key="1">
    <source>
        <dbReference type="EMBL" id="KAI5650737.1"/>
    </source>
</evidence>
<comment type="caution">
    <text evidence="1">The sequence shown here is derived from an EMBL/GenBank/DDBJ whole genome shotgun (WGS) entry which is preliminary data.</text>
</comment>
<name>A0ACB9ZSN0_CATRO</name>
<protein>
    <submittedName>
        <fullName evidence="1">Uncharacterized protein</fullName>
    </submittedName>
</protein>
<organism evidence="1 2">
    <name type="scientific">Catharanthus roseus</name>
    <name type="common">Madagascar periwinkle</name>
    <name type="synonym">Vinca rosea</name>
    <dbReference type="NCBI Taxonomy" id="4058"/>
    <lineage>
        <taxon>Eukaryota</taxon>
        <taxon>Viridiplantae</taxon>
        <taxon>Streptophyta</taxon>
        <taxon>Embryophyta</taxon>
        <taxon>Tracheophyta</taxon>
        <taxon>Spermatophyta</taxon>
        <taxon>Magnoliopsida</taxon>
        <taxon>eudicotyledons</taxon>
        <taxon>Gunneridae</taxon>
        <taxon>Pentapetalae</taxon>
        <taxon>asterids</taxon>
        <taxon>lamiids</taxon>
        <taxon>Gentianales</taxon>
        <taxon>Apocynaceae</taxon>
        <taxon>Rauvolfioideae</taxon>
        <taxon>Vinceae</taxon>
        <taxon>Catharanthinae</taxon>
        <taxon>Catharanthus</taxon>
    </lineage>
</organism>
<accession>A0ACB9ZSN0</accession>
<keyword evidence="2" id="KW-1185">Reference proteome</keyword>
<proteinExistence type="predicted"/>
<evidence type="ECO:0000313" key="2">
    <source>
        <dbReference type="Proteomes" id="UP001060085"/>
    </source>
</evidence>